<dbReference type="Proteomes" id="UP000243217">
    <property type="component" value="Unassembled WGS sequence"/>
</dbReference>
<dbReference type="PROSITE" id="PS01358">
    <property type="entry name" value="ZF_RANBP2_1"/>
    <property type="match status" value="1"/>
</dbReference>
<keyword evidence="8" id="KW-1185">Reference proteome</keyword>
<comment type="caution">
    <text evidence="7">The sequence shown here is derived from an EMBL/GenBank/DDBJ whole genome shotgun (WGS) entry which is preliminary data.</text>
</comment>
<sequence length="138" mass="16459">MDRKRRRDSSPEHKERKKSNKKQKKRLKNHEQDNRDEHEARRHEKDQVETKKHENEQKRDENEEETKKTTTKDFFEMLKQQEAVKERVGTIHTSGKKTEVVTVTDNWECIKPGCGHSNMKKATACTKCGAMRRISAWR</sequence>
<keyword evidence="2 4" id="KW-0863">Zinc-finger</keyword>
<protein>
    <recommendedName>
        <fullName evidence="6">RanBP2-type domain-containing protein</fullName>
    </recommendedName>
</protein>
<evidence type="ECO:0000313" key="7">
    <source>
        <dbReference type="EMBL" id="OQS07394.1"/>
    </source>
</evidence>
<dbReference type="AlphaFoldDB" id="A0A1W0AAS6"/>
<accession>A0A1W0AAS6</accession>
<gene>
    <name evidence="7" type="ORF">THRCLA_20163</name>
</gene>
<name>A0A1W0AAS6_9STRA</name>
<evidence type="ECO:0000256" key="3">
    <source>
        <dbReference type="ARBA" id="ARBA00022833"/>
    </source>
</evidence>
<evidence type="ECO:0000256" key="5">
    <source>
        <dbReference type="SAM" id="MobiDB-lite"/>
    </source>
</evidence>
<dbReference type="InterPro" id="IPR036443">
    <property type="entry name" value="Znf_RanBP2_sf"/>
</dbReference>
<feature type="compositionally biased region" description="Basic and acidic residues" evidence="5">
    <location>
        <begin position="1"/>
        <end position="14"/>
    </location>
</feature>
<evidence type="ECO:0000256" key="2">
    <source>
        <dbReference type="ARBA" id="ARBA00022771"/>
    </source>
</evidence>
<dbReference type="SUPFAM" id="SSF90209">
    <property type="entry name" value="Ran binding protein zinc finger-like"/>
    <property type="match status" value="1"/>
</dbReference>
<evidence type="ECO:0000313" key="8">
    <source>
        <dbReference type="Proteomes" id="UP000243217"/>
    </source>
</evidence>
<dbReference type="InterPro" id="IPR001876">
    <property type="entry name" value="Znf_RanBP2"/>
</dbReference>
<dbReference type="Gene3D" id="4.10.1060.10">
    <property type="entry name" value="Zinc finger, RanBP2-type"/>
    <property type="match status" value="1"/>
</dbReference>
<keyword evidence="1" id="KW-0479">Metal-binding</keyword>
<feature type="compositionally biased region" description="Basic residues" evidence="5">
    <location>
        <begin position="15"/>
        <end position="28"/>
    </location>
</feature>
<proteinExistence type="predicted"/>
<evidence type="ECO:0000256" key="1">
    <source>
        <dbReference type="ARBA" id="ARBA00022723"/>
    </source>
</evidence>
<feature type="compositionally biased region" description="Basic and acidic residues" evidence="5">
    <location>
        <begin position="29"/>
        <end position="72"/>
    </location>
</feature>
<dbReference type="OrthoDB" id="79186at2759"/>
<dbReference type="EMBL" id="JNBS01000243">
    <property type="protein sequence ID" value="OQS07394.1"/>
    <property type="molecule type" value="Genomic_DNA"/>
</dbReference>
<dbReference type="STRING" id="74557.A0A1W0AAS6"/>
<organism evidence="7 8">
    <name type="scientific">Thraustotheca clavata</name>
    <dbReference type="NCBI Taxonomy" id="74557"/>
    <lineage>
        <taxon>Eukaryota</taxon>
        <taxon>Sar</taxon>
        <taxon>Stramenopiles</taxon>
        <taxon>Oomycota</taxon>
        <taxon>Saprolegniomycetes</taxon>
        <taxon>Saprolegniales</taxon>
        <taxon>Achlyaceae</taxon>
        <taxon>Thraustotheca</taxon>
    </lineage>
</organism>
<reference evidence="7 8" key="1">
    <citation type="journal article" date="2014" name="Genome Biol. Evol.">
        <title>The secreted proteins of Achlya hypogyna and Thraustotheca clavata identify the ancestral oomycete secretome and reveal gene acquisitions by horizontal gene transfer.</title>
        <authorList>
            <person name="Misner I."/>
            <person name="Blouin N."/>
            <person name="Leonard G."/>
            <person name="Richards T.A."/>
            <person name="Lane C.E."/>
        </authorList>
    </citation>
    <scope>NUCLEOTIDE SEQUENCE [LARGE SCALE GENOMIC DNA]</scope>
    <source>
        <strain evidence="7 8">ATCC 34112</strain>
    </source>
</reference>
<dbReference type="GO" id="GO:0008270">
    <property type="term" value="F:zinc ion binding"/>
    <property type="evidence" value="ECO:0007669"/>
    <property type="project" value="UniProtKB-KW"/>
</dbReference>
<dbReference type="PROSITE" id="PS50199">
    <property type="entry name" value="ZF_RANBP2_2"/>
    <property type="match status" value="1"/>
</dbReference>
<keyword evidence="3" id="KW-0862">Zinc</keyword>
<evidence type="ECO:0000256" key="4">
    <source>
        <dbReference type="PROSITE-ProRule" id="PRU00322"/>
    </source>
</evidence>
<feature type="region of interest" description="Disordered" evidence="5">
    <location>
        <begin position="1"/>
        <end position="72"/>
    </location>
</feature>
<feature type="domain" description="RanBP2-type" evidence="6">
    <location>
        <begin position="103"/>
        <end position="134"/>
    </location>
</feature>
<evidence type="ECO:0000259" key="6">
    <source>
        <dbReference type="PROSITE" id="PS50199"/>
    </source>
</evidence>